<dbReference type="InterPro" id="IPR001107">
    <property type="entry name" value="Band_7"/>
</dbReference>
<dbReference type="Pfam" id="PF01145">
    <property type="entry name" value="Band_7"/>
    <property type="match status" value="1"/>
</dbReference>
<evidence type="ECO:0000313" key="4">
    <source>
        <dbReference type="EMBL" id="MDF9408805.1"/>
    </source>
</evidence>
<keyword evidence="2" id="KW-0812">Transmembrane</keyword>
<dbReference type="PANTHER" id="PTHR10264:SF19">
    <property type="entry name" value="AT06885P-RELATED"/>
    <property type="match status" value="1"/>
</dbReference>
<name>A0A9X4H2F7_9FIRM</name>
<dbReference type="AlphaFoldDB" id="A0A9X4H2F7"/>
<dbReference type="SMART" id="SM00244">
    <property type="entry name" value="PHB"/>
    <property type="match status" value="1"/>
</dbReference>
<dbReference type="EMBL" id="JAKOAV010000019">
    <property type="protein sequence ID" value="MDF9408805.1"/>
    <property type="molecule type" value="Genomic_DNA"/>
</dbReference>
<protein>
    <submittedName>
        <fullName evidence="4">Slipin family protein</fullName>
    </submittedName>
</protein>
<dbReference type="PRINTS" id="PR00721">
    <property type="entry name" value="STOMATIN"/>
</dbReference>
<feature type="domain" description="Band 7" evidence="3">
    <location>
        <begin position="21"/>
        <end position="178"/>
    </location>
</feature>
<organism evidence="4 5">
    <name type="scientific">Pelotomaculum isophthalicicum JI</name>
    <dbReference type="NCBI Taxonomy" id="947010"/>
    <lineage>
        <taxon>Bacteria</taxon>
        <taxon>Bacillati</taxon>
        <taxon>Bacillota</taxon>
        <taxon>Clostridia</taxon>
        <taxon>Eubacteriales</taxon>
        <taxon>Desulfotomaculaceae</taxon>
        <taxon>Pelotomaculum</taxon>
    </lineage>
</organism>
<evidence type="ECO:0000256" key="1">
    <source>
        <dbReference type="ARBA" id="ARBA00008164"/>
    </source>
</evidence>
<proteinExistence type="inferred from homology"/>
<comment type="similarity">
    <text evidence="1">Belongs to the band 7/mec-2 family.</text>
</comment>
<dbReference type="Gene3D" id="6.10.250.2090">
    <property type="match status" value="1"/>
</dbReference>
<dbReference type="CDD" id="cd08826">
    <property type="entry name" value="SPFH_eoslipins_u1"/>
    <property type="match status" value="1"/>
</dbReference>
<dbReference type="PANTHER" id="PTHR10264">
    <property type="entry name" value="BAND 7 PROTEIN-RELATED"/>
    <property type="match status" value="1"/>
</dbReference>
<evidence type="ECO:0000259" key="3">
    <source>
        <dbReference type="SMART" id="SM00244"/>
    </source>
</evidence>
<dbReference type="Gene3D" id="3.30.479.30">
    <property type="entry name" value="Band 7 domain"/>
    <property type="match status" value="1"/>
</dbReference>
<evidence type="ECO:0000313" key="5">
    <source>
        <dbReference type="Proteomes" id="UP001154312"/>
    </source>
</evidence>
<keyword evidence="2" id="KW-0472">Membrane</keyword>
<dbReference type="GO" id="GO:0005886">
    <property type="term" value="C:plasma membrane"/>
    <property type="evidence" value="ECO:0007669"/>
    <property type="project" value="InterPro"/>
</dbReference>
<dbReference type="InterPro" id="IPR001972">
    <property type="entry name" value="Stomatin_HflK_fam"/>
</dbReference>
<keyword evidence="2" id="KW-1133">Transmembrane helix</keyword>
<comment type="caution">
    <text evidence="4">The sequence shown here is derived from an EMBL/GenBank/DDBJ whole genome shotgun (WGS) entry which is preliminary data.</text>
</comment>
<dbReference type="RefSeq" id="WP_277444205.1">
    <property type="nucleotide sequence ID" value="NZ_JAKOAV010000019.1"/>
</dbReference>
<keyword evidence="5" id="KW-1185">Reference proteome</keyword>
<dbReference type="SUPFAM" id="SSF117892">
    <property type="entry name" value="Band 7/SPFH domain"/>
    <property type="match status" value="1"/>
</dbReference>
<dbReference type="InterPro" id="IPR036013">
    <property type="entry name" value="Band_7/SPFH_dom_sf"/>
</dbReference>
<gene>
    <name evidence="4" type="ORF">L7E55_10640</name>
</gene>
<dbReference type="GO" id="GO:0098552">
    <property type="term" value="C:side of membrane"/>
    <property type="evidence" value="ECO:0007669"/>
    <property type="project" value="UniProtKB-ARBA"/>
</dbReference>
<accession>A0A9X4H2F7</accession>
<dbReference type="Proteomes" id="UP001154312">
    <property type="component" value="Unassembled WGS sequence"/>
</dbReference>
<reference evidence="4" key="1">
    <citation type="submission" date="2022-02" db="EMBL/GenBank/DDBJ databases">
        <authorList>
            <person name="Leng L."/>
        </authorList>
    </citation>
    <scope>NUCLEOTIDE SEQUENCE</scope>
    <source>
        <strain evidence="4">JI</strain>
    </source>
</reference>
<evidence type="ECO:0000256" key="2">
    <source>
        <dbReference type="SAM" id="Phobius"/>
    </source>
</evidence>
<dbReference type="InterPro" id="IPR043202">
    <property type="entry name" value="Band-7_stomatin-like"/>
</dbReference>
<sequence length="250" mass="27700">MIYNWITTIIAAFIILFILTSAIKIIPEYERAVLFRLGRLINAKGPGLVLIIPFIDRIIRISLRVIVFDVPPQEVITRDNVTCRVNAVLFYRVVAPDKAVVNVEDFHEATNQLAQTTIRSIAGTAELDHLLSQREKLNQTIQQIVDDATDPWGIKVVGVEIKDVVLPSEMTRAIARQAEAERGRRAAIIQAEGERQAAEKLAQASEILTGASGGLTLRMLRSLSEVANAPNTTVLFPLPVEIRKLFPSSD</sequence>
<feature type="transmembrane region" description="Helical" evidence="2">
    <location>
        <begin position="6"/>
        <end position="26"/>
    </location>
</feature>
<dbReference type="FunFam" id="3.30.479.30:FF:000004">
    <property type="entry name" value="Putative membrane protease family, stomatin"/>
    <property type="match status" value="1"/>
</dbReference>